<dbReference type="CDD" id="cd18989">
    <property type="entry name" value="LGIC_ECD_cation"/>
    <property type="match status" value="1"/>
</dbReference>
<evidence type="ECO:0000313" key="6">
    <source>
        <dbReference type="Proteomes" id="UP000693970"/>
    </source>
</evidence>
<dbReference type="CDD" id="cd19051">
    <property type="entry name" value="LGIC_TM_cation"/>
    <property type="match status" value="1"/>
</dbReference>
<dbReference type="PANTHER" id="PTHR18945">
    <property type="entry name" value="NEUROTRANSMITTER GATED ION CHANNEL"/>
    <property type="match status" value="1"/>
</dbReference>
<keyword evidence="6" id="KW-1185">Reference proteome</keyword>
<dbReference type="GO" id="GO:0004888">
    <property type="term" value="F:transmembrane signaling receptor activity"/>
    <property type="evidence" value="ECO:0007669"/>
    <property type="project" value="InterPro"/>
</dbReference>
<dbReference type="InterPro" id="IPR006201">
    <property type="entry name" value="Neur_channel"/>
</dbReference>
<protein>
    <submittedName>
        <fullName evidence="5">Neurotransmitter-gated ion-channel ligand binding domain containing protein</fullName>
    </submittedName>
</protein>
<accession>A0A9K3LG89</accession>
<dbReference type="Pfam" id="PF02931">
    <property type="entry name" value="Neur_chan_LBD"/>
    <property type="match status" value="1"/>
</dbReference>
<dbReference type="AlphaFoldDB" id="A0A9K3LG89"/>
<feature type="compositionally biased region" description="Polar residues" evidence="1">
    <location>
        <begin position="433"/>
        <end position="443"/>
    </location>
</feature>
<evidence type="ECO:0000256" key="2">
    <source>
        <dbReference type="SAM" id="Phobius"/>
    </source>
</evidence>
<evidence type="ECO:0000259" key="3">
    <source>
        <dbReference type="Pfam" id="PF02931"/>
    </source>
</evidence>
<feature type="transmembrane region" description="Helical" evidence="2">
    <location>
        <begin position="372"/>
        <end position="399"/>
    </location>
</feature>
<dbReference type="Proteomes" id="UP000693970">
    <property type="component" value="Unassembled WGS sequence"/>
</dbReference>
<keyword evidence="2" id="KW-0472">Membrane</keyword>
<proteinExistence type="predicted"/>
<organism evidence="5 6">
    <name type="scientific">Nitzschia inconspicua</name>
    <dbReference type="NCBI Taxonomy" id="303405"/>
    <lineage>
        <taxon>Eukaryota</taxon>
        <taxon>Sar</taxon>
        <taxon>Stramenopiles</taxon>
        <taxon>Ochrophyta</taxon>
        <taxon>Bacillariophyta</taxon>
        <taxon>Bacillariophyceae</taxon>
        <taxon>Bacillariophycidae</taxon>
        <taxon>Bacillariales</taxon>
        <taxon>Bacillariaceae</taxon>
        <taxon>Nitzschia</taxon>
    </lineage>
</organism>
<dbReference type="GO" id="GO:0005230">
    <property type="term" value="F:extracellular ligand-gated monoatomic ion channel activity"/>
    <property type="evidence" value="ECO:0007669"/>
    <property type="project" value="InterPro"/>
</dbReference>
<dbReference type="OrthoDB" id="5975154at2759"/>
<reference evidence="5" key="1">
    <citation type="journal article" date="2021" name="Sci. Rep.">
        <title>Diploid genomic architecture of Nitzschia inconspicua, an elite biomass production diatom.</title>
        <authorList>
            <person name="Oliver A."/>
            <person name="Podell S."/>
            <person name="Pinowska A."/>
            <person name="Traller J.C."/>
            <person name="Smith S.R."/>
            <person name="McClure R."/>
            <person name="Beliaev A."/>
            <person name="Bohutskyi P."/>
            <person name="Hill E.A."/>
            <person name="Rabines A."/>
            <person name="Zheng H."/>
            <person name="Allen L.Z."/>
            <person name="Kuo A."/>
            <person name="Grigoriev I.V."/>
            <person name="Allen A.E."/>
            <person name="Hazlebeck D."/>
            <person name="Allen E.E."/>
        </authorList>
    </citation>
    <scope>NUCLEOTIDE SEQUENCE</scope>
    <source>
        <strain evidence="5">Hildebrandi</strain>
    </source>
</reference>
<evidence type="ECO:0000313" key="5">
    <source>
        <dbReference type="EMBL" id="KAG7361805.1"/>
    </source>
</evidence>
<dbReference type="GO" id="GO:0016020">
    <property type="term" value="C:membrane"/>
    <property type="evidence" value="ECO:0007669"/>
    <property type="project" value="InterPro"/>
</dbReference>
<dbReference type="InterPro" id="IPR006029">
    <property type="entry name" value="Neurotrans-gated_channel_TM"/>
</dbReference>
<feature type="compositionally biased region" description="Basic and acidic residues" evidence="1">
    <location>
        <begin position="446"/>
        <end position="455"/>
    </location>
</feature>
<feature type="region of interest" description="Disordered" evidence="1">
    <location>
        <begin position="421"/>
        <end position="472"/>
    </location>
</feature>
<gene>
    <name evidence="5" type="ORF">IV203_036906</name>
</gene>
<dbReference type="Pfam" id="PF02932">
    <property type="entry name" value="Neur_chan_memb"/>
    <property type="match status" value="1"/>
</dbReference>
<feature type="domain" description="Neurotransmitter-gated ion-channel transmembrane" evidence="4">
    <location>
        <begin position="328"/>
        <end position="565"/>
    </location>
</feature>
<feature type="compositionally biased region" description="Acidic residues" evidence="1">
    <location>
        <begin position="52"/>
        <end position="65"/>
    </location>
</feature>
<sequence length="594" mass="67105">MNDLHSSIPSTSSSYNYGDDMRYIHSPSSLLMYRNQFPNPNPNRSRRRQQEDDNAGTEGGNDEESSSSFENRDDPSNEARLRAALLENYDRNSYPWETMWETHQEAGDERTGLVVEFNLNFHKVHALNVAESTAHLVVWVQMRWHDPRLSWDPNDFGGITRTWFWIENGMGGGEVSEIWTPDMYLWNQEESMDRTLADTYASVDPTGTVFWTRPGLIKSTCKFRGLGAFPFDSLKCTLEFGSWARSGLYIRPVKMGGLGYSIGGSETAGQSFAEFELKSVDSSEYVYPPYLSAPNEDWPVLLYNIECQRASRPYVRGWLLLQIMLNFCSFACMWIPPHVGERMGLAITALLASVASELTVSEQLPNSEEANWFIIFSLTSMAFSVAIVFQSTAVIYFYYFTGSSLKPPYVKWIQDKWAQRTKDKSKDGGKTTMNGTKQLQSNGDRMISEASDKDLSPTMDAKNPNPPDANLDGTNLIANTARRSGVVFDLPASLSEEEQSLQFRNIHNHALNASTSSNFHHRLDAEDFRDAKEQQNNLQWQRVAKRLDDFSRLIIPAAYVVFLATILAKAGDAPNHSFPVTTGNSYAQNSMGYQ</sequence>
<dbReference type="EMBL" id="JAGRRH010000013">
    <property type="protein sequence ID" value="KAG7361805.1"/>
    <property type="molecule type" value="Genomic_DNA"/>
</dbReference>
<name>A0A9K3LG89_9STRA</name>
<feature type="transmembrane region" description="Helical" evidence="2">
    <location>
        <begin position="550"/>
        <end position="568"/>
    </location>
</feature>
<keyword evidence="2" id="KW-0812">Transmembrane</keyword>
<keyword evidence="2" id="KW-1133">Transmembrane helix</keyword>
<evidence type="ECO:0000259" key="4">
    <source>
        <dbReference type="Pfam" id="PF02932"/>
    </source>
</evidence>
<comment type="caution">
    <text evidence="5">The sequence shown here is derived from an EMBL/GenBank/DDBJ whole genome shotgun (WGS) entry which is preliminary data.</text>
</comment>
<evidence type="ECO:0000256" key="1">
    <source>
        <dbReference type="SAM" id="MobiDB-lite"/>
    </source>
</evidence>
<feature type="domain" description="Neurotransmitter-gated ion-channel ligand-binding" evidence="3">
    <location>
        <begin position="79"/>
        <end position="247"/>
    </location>
</feature>
<dbReference type="InterPro" id="IPR006202">
    <property type="entry name" value="Neur_chan_lig-bd"/>
</dbReference>
<reference evidence="5" key="2">
    <citation type="submission" date="2021-04" db="EMBL/GenBank/DDBJ databases">
        <authorList>
            <person name="Podell S."/>
        </authorList>
    </citation>
    <scope>NUCLEOTIDE SEQUENCE</scope>
    <source>
        <strain evidence="5">Hildebrandi</strain>
    </source>
</reference>
<feature type="region of interest" description="Disordered" evidence="1">
    <location>
        <begin position="32"/>
        <end position="77"/>
    </location>
</feature>